<feature type="transmembrane region" description="Helical" evidence="1">
    <location>
        <begin position="107"/>
        <end position="126"/>
    </location>
</feature>
<evidence type="ECO:0000313" key="2">
    <source>
        <dbReference type="EMBL" id="ADL25655.1"/>
    </source>
</evidence>
<dbReference type="Proteomes" id="UP000000517">
    <property type="component" value="Chromosome"/>
</dbReference>
<gene>
    <name evidence="2" type="ordered locus">FSU_2672</name>
</gene>
<evidence type="ECO:0000256" key="1">
    <source>
        <dbReference type="SAM" id="Phobius"/>
    </source>
</evidence>
<organism evidence="2 3">
    <name type="scientific">Fibrobacter succinogenes (strain ATCC 19169 / S85)</name>
    <dbReference type="NCBI Taxonomy" id="59374"/>
    <lineage>
        <taxon>Bacteria</taxon>
        <taxon>Pseudomonadati</taxon>
        <taxon>Fibrobacterota</taxon>
        <taxon>Fibrobacteria</taxon>
        <taxon>Fibrobacterales</taxon>
        <taxon>Fibrobacteraceae</taxon>
        <taxon>Fibrobacter</taxon>
    </lineage>
</organism>
<accession>D9S670</accession>
<dbReference type="HOGENOM" id="CLU_1956343_0_0_0"/>
<dbReference type="AlphaFoldDB" id="D9S670"/>
<sequence>MNPVVFAALGTVAALLGMFIAYKIYANARIPAAKGSSAPEGGKATWTFLFDSIHKYVGIIPVNVLAWICDVVVDKILAAAQWTIGAIATILGDGAASFQVRKVRLQIALSILGLVALLAIVILTGGTL</sequence>
<dbReference type="RefSeq" id="WP_014546785.1">
    <property type="nucleotide sequence ID" value="NC_017448.1"/>
</dbReference>
<keyword evidence="1" id="KW-0812">Transmembrane</keyword>
<dbReference type="STRING" id="59374.FSU_2672"/>
<proteinExistence type="predicted"/>
<reference evidence="3" key="1">
    <citation type="submission" date="2010-08" db="EMBL/GenBank/DDBJ databases">
        <title>Complete sequence of Fibrobacter succinogenes subsp. succinogenes S85.</title>
        <authorList>
            <person name="Durkin A.S."/>
            <person name="Nelson K.E."/>
            <person name="Morrison M."/>
            <person name="Forsberg C.W."/>
            <person name="Wilson D.B."/>
            <person name="Russell J.B."/>
            <person name="Cann I.K.O."/>
            <person name="Mackie R.I."/>
            <person name="White B.A."/>
        </authorList>
    </citation>
    <scope>NUCLEOTIDE SEQUENCE [LARGE SCALE GENOMIC DNA]</scope>
    <source>
        <strain evidence="3">ATCC 19169 / S85</strain>
    </source>
</reference>
<keyword evidence="1" id="KW-1133">Transmembrane helix</keyword>
<name>D9S670_FIBSS</name>
<keyword evidence="1" id="KW-0472">Membrane</keyword>
<feature type="transmembrane region" description="Helical" evidence="1">
    <location>
        <begin position="6"/>
        <end position="25"/>
    </location>
</feature>
<dbReference type="EMBL" id="CP002158">
    <property type="protein sequence ID" value="ADL25655.1"/>
    <property type="molecule type" value="Genomic_DNA"/>
</dbReference>
<dbReference type="KEGG" id="fsc:FSU_2672"/>
<protein>
    <submittedName>
        <fullName evidence="2">Uncharacterized protein</fullName>
    </submittedName>
</protein>
<evidence type="ECO:0000313" key="3">
    <source>
        <dbReference type="Proteomes" id="UP000000517"/>
    </source>
</evidence>